<dbReference type="PROSITE" id="PS51257">
    <property type="entry name" value="PROKAR_LIPOPROTEIN"/>
    <property type="match status" value="1"/>
</dbReference>
<dbReference type="KEGG" id="rul:UC8_08100"/>
<evidence type="ECO:0000313" key="4">
    <source>
        <dbReference type="Proteomes" id="UP000325286"/>
    </source>
</evidence>
<dbReference type="Gene3D" id="2.60.120.430">
    <property type="entry name" value="Galactose-binding lectin"/>
    <property type="match status" value="1"/>
</dbReference>
<feature type="region of interest" description="Disordered" evidence="1">
    <location>
        <begin position="23"/>
        <end position="44"/>
    </location>
</feature>
<gene>
    <name evidence="3" type="ORF">UC8_08100</name>
</gene>
<sequence length="225" mass="25174" precursor="true">MDRVLTFALVVLLFGCGTAVSHAQRPGNRGQTKPAEMQLPKLPDDPKLKDLHREFIVKAERLAMEYERRQEFTAAQSAYESLLRIAPDHSLAKQALQRVLDAQAQDKRLVRVSASEEWQDTGIKLIKGMPVHILAKGTWTLSHEMGPEGLVIPDEYKLKDNRIKLGSLIGVISPSGNIQDGRPFRIGESKDFTADRGGTLFLRMYDFAPSDNEGTVMVLVRSTFE</sequence>
<dbReference type="EMBL" id="CP042914">
    <property type="protein sequence ID" value="QEG38852.1"/>
    <property type="molecule type" value="Genomic_DNA"/>
</dbReference>
<evidence type="ECO:0000256" key="1">
    <source>
        <dbReference type="SAM" id="MobiDB-lite"/>
    </source>
</evidence>
<dbReference type="SUPFAM" id="SSF48452">
    <property type="entry name" value="TPR-like"/>
    <property type="match status" value="1"/>
</dbReference>
<feature type="signal peptide" evidence="2">
    <location>
        <begin position="1"/>
        <end position="23"/>
    </location>
</feature>
<name>A0A5B9QM09_9BACT</name>
<organism evidence="3 4">
    <name type="scientific">Roseimaritima ulvae</name>
    <dbReference type="NCBI Taxonomy" id="980254"/>
    <lineage>
        <taxon>Bacteria</taxon>
        <taxon>Pseudomonadati</taxon>
        <taxon>Planctomycetota</taxon>
        <taxon>Planctomycetia</taxon>
        <taxon>Pirellulales</taxon>
        <taxon>Pirellulaceae</taxon>
        <taxon>Roseimaritima</taxon>
    </lineage>
</organism>
<feature type="chain" id="PRO_5023143297" description="Tetratricopeptide repeat protein" evidence="2">
    <location>
        <begin position="24"/>
        <end position="225"/>
    </location>
</feature>
<reference evidence="3 4" key="1">
    <citation type="submission" date="2019-08" db="EMBL/GenBank/DDBJ databases">
        <title>Deep-cultivation of Planctomycetes and their phenomic and genomic characterization uncovers novel biology.</title>
        <authorList>
            <person name="Wiegand S."/>
            <person name="Jogler M."/>
            <person name="Boedeker C."/>
            <person name="Pinto D."/>
            <person name="Vollmers J."/>
            <person name="Rivas-Marin E."/>
            <person name="Kohn T."/>
            <person name="Peeters S.H."/>
            <person name="Heuer A."/>
            <person name="Rast P."/>
            <person name="Oberbeckmann S."/>
            <person name="Bunk B."/>
            <person name="Jeske O."/>
            <person name="Meyerdierks A."/>
            <person name="Storesund J.E."/>
            <person name="Kallscheuer N."/>
            <person name="Luecker S."/>
            <person name="Lage O.M."/>
            <person name="Pohl T."/>
            <person name="Merkel B.J."/>
            <person name="Hornburger P."/>
            <person name="Mueller R.-W."/>
            <person name="Bruemmer F."/>
            <person name="Labrenz M."/>
            <person name="Spormann A.M."/>
            <person name="Op den Camp H."/>
            <person name="Overmann J."/>
            <person name="Amann R."/>
            <person name="Jetten M.S.M."/>
            <person name="Mascher T."/>
            <person name="Medema M.H."/>
            <person name="Devos D.P."/>
            <person name="Kaster A.-K."/>
            <person name="Ovreas L."/>
            <person name="Rohde M."/>
            <person name="Galperin M.Y."/>
            <person name="Jogler C."/>
        </authorList>
    </citation>
    <scope>NUCLEOTIDE SEQUENCE [LARGE SCALE GENOMIC DNA]</scope>
    <source>
        <strain evidence="3 4">UC8</strain>
    </source>
</reference>
<proteinExistence type="predicted"/>
<evidence type="ECO:0000313" key="3">
    <source>
        <dbReference type="EMBL" id="QEG38852.1"/>
    </source>
</evidence>
<protein>
    <recommendedName>
        <fullName evidence="5">Tetratricopeptide repeat protein</fullName>
    </recommendedName>
</protein>
<evidence type="ECO:0000256" key="2">
    <source>
        <dbReference type="SAM" id="SignalP"/>
    </source>
</evidence>
<evidence type="ECO:0008006" key="5">
    <source>
        <dbReference type="Google" id="ProtNLM"/>
    </source>
</evidence>
<accession>A0A5B9QM09</accession>
<keyword evidence="4" id="KW-1185">Reference proteome</keyword>
<dbReference type="AlphaFoldDB" id="A0A5B9QM09"/>
<keyword evidence="2" id="KW-0732">Signal</keyword>
<dbReference type="Proteomes" id="UP000325286">
    <property type="component" value="Chromosome"/>
</dbReference>
<dbReference type="InterPro" id="IPR011990">
    <property type="entry name" value="TPR-like_helical_dom_sf"/>
</dbReference>